<evidence type="ECO:0000256" key="14">
    <source>
        <dbReference type="ARBA" id="ARBA00025153"/>
    </source>
</evidence>
<evidence type="ECO:0000256" key="8">
    <source>
        <dbReference type="ARBA" id="ARBA00022857"/>
    </source>
</evidence>
<dbReference type="InterPro" id="IPR029056">
    <property type="entry name" value="Ribokinase-like"/>
</dbReference>
<dbReference type="NCBIfam" id="TIGR00197">
    <property type="entry name" value="yjeF_nterm"/>
    <property type="match status" value="1"/>
</dbReference>
<dbReference type="GO" id="GO:0005524">
    <property type="term" value="F:ATP binding"/>
    <property type="evidence" value="ECO:0007669"/>
    <property type="project" value="UniProtKB-UniRule"/>
</dbReference>
<keyword evidence="23" id="KW-1185">Reference proteome</keyword>
<dbReference type="EMBL" id="CP045652">
    <property type="protein sequence ID" value="QGA25827.1"/>
    <property type="molecule type" value="Genomic_DNA"/>
</dbReference>
<dbReference type="Proteomes" id="UP000326921">
    <property type="component" value="Chromosome"/>
</dbReference>
<sequence length="503" mass="54349">MKILNPKQLKLVDEETVITQHISSWDLMERASSVFVEQLLVDFPKLLSSPVFVVCGKGNNGGDGLAIARILKARAGQIEVFLLKSERYSQDNVINQEKLGLANIHFFTLSDQIDFANDAVIIDCLFGYGLETALSAEWQNIIGQINGGDCLRISVDMPSGLSCETHIAKGSPIIHADIVYTFQVPKLNLLLPEYAPYVEKFSVLDIGLDNEIIQEQESSNEYVKEDLLMPLMPKRKKFSHKGTYGHALVIGGSYGKLGAVLLAAKAALRSGCGLISAGIPNCGHNVLQTAFPEAMLFTDDSDRELRKFDFPTNLSAIGIGVGMGTEEQTFQGFSSYLQSLPKNAKLVLDADALNILALHQNLLTYLPADTICSPHPKELSRLIGAWESDYEKLSKAKAFAAKHQIYLIVKGANSVLLCPDGALFFNSTGNPGMATGGSGDVLTGILTSLRAQGYHAKEAAILGMYIHGLAGDLASAKIGEASLIASDIIQYLPAAFNQLVGRS</sequence>
<keyword evidence="13" id="KW-0511">Multifunctional enzyme</keyword>
<evidence type="ECO:0000313" key="23">
    <source>
        <dbReference type="Proteomes" id="UP000326921"/>
    </source>
</evidence>
<evidence type="ECO:0000259" key="20">
    <source>
        <dbReference type="PROSITE" id="PS51383"/>
    </source>
</evidence>
<keyword evidence="6 17" id="KW-0547">Nucleotide-binding</keyword>
<evidence type="ECO:0000259" key="21">
    <source>
        <dbReference type="PROSITE" id="PS51385"/>
    </source>
</evidence>
<dbReference type="EC" id="5.1.99.6" evidence="19"/>
<dbReference type="Pfam" id="PF01256">
    <property type="entry name" value="Carb_kinase"/>
    <property type="match status" value="1"/>
</dbReference>
<dbReference type="Gene3D" id="3.40.1190.20">
    <property type="match status" value="1"/>
</dbReference>
<keyword evidence="5 18" id="KW-0479">Metal-binding</keyword>
<comment type="cofactor">
    <cofactor evidence="18 19">
        <name>K(+)</name>
        <dbReference type="ChEBI" id="CHEBI:29103"/>
    </cofactor>
    <text evidence="18 19">Binds 1 potassium ion per subunit.</text>
</comment>
<dbReference type="GO" id="GO:0046872">
    <property type="term" value="F:metal ion binding"/>
    <property type="evidence" value="ECO:0007669"/>
    <property type="project" value="UniProtKB-UniRule"/>
</dbReference>
<dbReference type="PIRSF" id="PIRSF017184">
    <property type="entry name" value="Nnr"/>
    <property type="match status" value="1"/>
</dbReference>
<feature type="binding site" evidence="17">
    <location>
        <begin position="410"/>
        <end position="414"/>
    </location>
    <ligand>
        <name>AMP</name>
        <dbReference type="ChEBI" id="CHEBI:456215"/>
    </ligand>
</feature>
<feature type="binding site" evidence="18">
    <location>
        <position position="159"/>
    </location>
    <ligand>
        <name>K(+)</name>
        <dbReference type="ChEBI" id="CHEBI:29103"/>
    </ligand>
</feature>
<dbReference type="InterPro" id="IPR004443">
    <property type="entry name" value="YjeF_N_dom"/>
</dbReference>
<dbReference type="PANTHER" id="PTHR12592">
    <property type="entry name" value="ATP-DEPENDENT (S)-NAD(P)H-HYDRATE DEHYDRATASE FAMILY MEMBER"/>
    <property type="match status" value="1"/>
</dbReference>
<feature type="domain" description="YjeF N-terminal" evidence="21">
    <location>
        <begin position="9"/>
        <end position="214"/>
    </location>
</feature>
<feature type="binding site" evidence="17">
    <location>
        <position position="259"/>
    </location>
    <ligand>
        <name>(6S)-NADPHX</name>
        <dbReference type="ChEBI" id="CHEBI:64076"/>
    </ligand>
</feature>
<keyword evidence="12 17" id="KW-0456">Lyase</keyword>
<feature type="binding site" evidence="18">
    <location>
        <begin position="59"/>
        <end position="63"/>
    </location>
    <ligand>
        <name>(6S)-NADPHX</name>
        <dbReference type="ChEBI" id="CHEBI:64076"/>
    </ligand>
</feature>
<dbReference type="EC" id="4.2.1.136" evidence="19"/>
<dbReference type="GO" id="GO:0052855">
    <property type="term" value="F:ADP-dependent NAD(P)H-hydrate dehydratase activity"/>
    <property type="evidence" value="ECO:0007669"/>
    <property type="project" value="UniProtKB-UniRule"/>
</dbReference>
<evidence type="ECO:0000256" key="1">
    <source>
        <dbReference type="ARBA" id="ARBA00000013"/>
    </source>
</evidence>
<keyword evidence="8 17" id="KW-0521">NADP</keyword>
<dbReference type="SUPFAM" id="SSF64153">
    <property type="entry name" value="YjeF N-terminal domain-like"/>
    <property type="match status" value="1"/>
</dbReference>
<feature type="domain" description="YjeF C-terminal" evidence="20">
    <location>
        <begin position="224"/>
        <end position="499"/>
    </location>
</feature>
<dbReference type="InterPro" id="IPR030677">
    <property type="entry name" value="Nnr"/>
</dbReference>
<dbReference type="KEGG" id="sphe:GFH32_05620"/>
<keyword evidence="9 18" id="KW-0630">Potassium</keyword>
<evidence type="ECO:0000256" key="9">
    <source>
        <dbReference type="ARBA" id="ARBA00022958"/>
    </source>
</evidence>
<evidence type="ECO:0000313" key="22">
    <source>
        <dbReference type="EMBL" id="QGA25827.1"/>
    </source>
</evidence>
<reference evidence="22 23" key="1">
    <citation type="submission" date="2019-10" db="EMBL/GenBank/DDBJ databases">
        <authorList>
            <person name="Dong K."/>
        </authorList>
    </citation>
    <scope>NUCLEOTIDE SEQUENCE [LARGE SCALE GENOMIC DNA]</scope>
    <source>
        <strain evidence="23">dk4302</strain>
    </source>
</reference>
<name>A0A5Q0Q6Y0_9SPHI</name>
<evidence type="ECO:0000256" key="12">
    <source>
        <dbReference type="ARBA" id="ARBA00023239"/>
    </source>
</evidence>
<comment type="function">
    <text evidence="18">Catalyzes the epimerization of the S- and R-forms of NAD(P)HX, a damaged form of NAD(P)H that is a result of enzymatic or heat-dependent hydration. This is a prerequisite for the S-specific NAD(P)H-hydrate dehydratase to allow the repair of both epimers of NAD(P)HX.</text>
</comment>
<evidence type="ECO:0000256" key="18">
    <source>
        <dbReference type="HAMAP-Rule" id="MF_01966"/>
    </source>
</evidence>
<dbReference type="SUPFAM" id="SSF53613">
    <property type="entry name" value="Ribokinase-like"/>
    <property type="match status" value="1"/>
</dbReference>
<dbReference type="InterPro" id="IPR036652">
    <property type="entry name" value="YjeF_N_dom_sf"/>
</dbReference>
<evidence type="ECO:0000256" key="15">
    <source>
        <dbReference type="ARBA" id="ARBA00048238"/>
    </source>
</evidence>
<dbReference type="Gene3D" id="3.40.50.10260">
    <property type="entry name" value="YjeF N-terminal domain"/>
    <property type="match status" value="1"/>
</dbReference>
<dbReference type="HAMAP" id="MF_01966">
    <property type="entry name" value="NADHX_epimerase"/>
    <property type="match status" value="1"/>
</dbReference>
<comment type="cofactor">
    <cofactor evidence="17">
        <name>Mg(2+)</name>
        <dbReference type="ChEBI" id="CHEBI:18420"/>
    </cofactor>
</comment>
<accession>A0A5Q0Q6Y0</accession>
<dbReference type="PROSITE" id="PS01050">
    <property type="entry name" value="YJEF_C_2"/>
    <property type="match status" value="1"/>
</dbReference>
<evidence type="ECO:0000256" key="5">
    <source>
        <dbReference type="ARBA" id="ARBA00022723"/>
    </source>
</evidence>
<dbReference type="GO" id="GO:0110051">
    <property type="term" value="P:metabolite repair"/>
    <property type="evidence" value="ECO:0007669"/>
    <property type="project" value="TreeGrafter"/>
</dbReference>
<feature type="binding site" evidence="17">
    <location>
        <position position="375"/>
    </location>
    <ligand>
        <name>(6S)-NADPHX</name>
        <dbReference type="ChEBI" id="CHEBI:64076"/>
    </ligand>
</feature>
<comment type="catalytic activity">
    <reaction evidence="16 17 19">
        <text>(6S)-NADPHX + ADP = AMP + phosphate + NADPH + H(+)</text>
        <dbReference type="Rhea" id="RHEA:32235"/>
        <dbReference type="ChEBI" id="CHEBI:15378"/>
        <dbReference type="ChEBI" id="CHEBI:43474"/>
        <dbReference type="ChEBI" id="CHEBI:57783"/>
        <dbReference type="ChEBI" id="CHEBI:64076"/>
        <dbReference type="ChEBI" id="CHEBI:456215"/>
        <dbReference type="ChEBI" id="CHEBI:456216"/>
        <dbReference type="EC" id="4.2.1.136"/>
    </reaction>
</comment>
<feature type="binding site" evidence="17">
    <location>
        <position position="439"/>
    </location>
    <ligand>
        <name>AMP</name>
        <dbReference type="ChEBI" id="CHEBI:456215"/>
    </ligand>
</feature>
<keyword evidence="10 17" id="KW-0520">NAD</keyword>
<dbReference type="RefSeq" id="WP_153510149.1">
    <property type="nucleotide sequence ID" value="NZ_CP045652.1"/>
</dbReference>
<dbReference type="CDD" id="cd01171">
    <property type="entry name" value="YXKO-related"/>
    <property type="match status" value="1"/>
</dbReference>
<evidence type="ECO:0000256" key="6">
    <source>
        <dbReference type="ARBA" id="ARBA00022741"/>
    </source>
</evidence>
<evidence type="ECO:0000256" key="3">
    <source>
        <dbReference type="ARBA" id="ARBA00006001"/>
    </source>
</evidence>
<feature type="binding site" evidence="17">
    <location>
        <position position="322"/>
    </location>
    <ligand>
        <name>(6S)-NADPHX</name>
        <dbReference type="ChEBI" id="CHEBI:64076"/>
    </ligand>
</feature>
<dbReference type="AlphaFoldDB" id="A0A5Q0Q6Y0"/>
<evidence type="ECO:0000256" key="19">
    <source>
        <dbReference type="PIRNR" id="PIRNR017184"/>
    </source>
</evidence>
<comment type="similarity">
    <text evidence="4 19">In the C-terminal section; belongs to the NnrD/CARKD family.</text>
</comment>
<dbReference type="Pfam" id="PF03853">
    <property type="entry name" value="YjeF_N"/>
    <property type="match status" value="1"/>
</dbReference>
<dbReference type="HAMAP" id="MF_01965">
    <property type="entry name" value="NADHX_dehydratase"/>
    <property type="match status" value="1"/>
</dbReference>
<feature type="binding site" evidence="18">
    <location>
        <position position="156"/>
    </location>
    <ligand>
        <name>(6S)-NADPHX</name>
        <dbReference type="ChEBI" id="CHEBI:64076"/>
    </ligand>
</feature>
<evidence type="ECO:0000256" key="7">
    <source>
        <dbReference type="ARBA" id="ARBA00022840"/>
    </source>
</evidence>
<dbReference type="InterPro" id="IPR000631">
    <property type="entry name" value="CARKD"/>
</dbReference>
<feature type="binding site" evidence="18">
    <location>
        <position position="60"/>
    </location>
    <ligand>
        <name>K(+)</name>
        <dbReference type="ChEBI" id="CHEBI:29103"/>
    </ligand>
</feature>
<comment type="function">
    <text evidence="14 19">Bifunctional enzyme that catalyzes the epimerization of the S- and R-forms of NAD(P)HX and the dehydration of the S-form of NAD(P)HX at the expense of ADP, which is converted to AMP. This allows the repair of both epimers of NAD(P)HX, a damaged form of NAD(P)H that is a result of enzymatic or heat-dependent hydration.</text>
</comment>
<evidence type="ECO:0000256" key="17">
    <source>
        <dbReference type="HAMAP-Rule" id="MF_01965"/>
    </source>
</evidence>
<comment type="similarity">
    <text evidence="17">Belongs to the NnrD/CARKD family.</text>
</comment>
<dbReference type="PANTHER" id="PTHR12592:SF0">
    <property type="entry name" value="ATP-DEPENDENT (S)-NAD(P)H-HYDRATE DEHYDRATASE"/>
    <property type="match status" value="1"/>
</dbReference>
<dbReference type="NCBIfam" id="TIGR00196">
    <property type="entry name" value="yjeF_cterm"/>
    <property type="match status" value="1"/>
</dbReference>
<evidence type="ECO:0000256" key="13">
    <source>
        <dbReference type="ARBA" id="ARBA00023268"/>
    </source>
</evidence>
<feature type="binding site" evidence="18">
    <location>
        <position position="123"/>
    </location>
    <ligand>
        <name>K(+)</name>
        <dbReference type="ChEBI" id="CHEBI:29103"/>
    </ligand>
</feature>
<keyword evidence="11 18" id="KW-0413">Isomerase</keyword>
<comment type="catalytic activity">
    <reaction evidence="1 18 19">
        <text>(6R)-NADHX = (6S)-NADHX</text>
        <dbReference type="Rhea" id="RHEA:32215"/>
        <dbReference type="ChEBI" id="CHEBI:64074"/>
        <dbReference type="ChEBI" id="CHEBI:64075"/>
        <dbReference type="EC" id="5.1.99.6"/>
    </reaction>
</comment>
<dbReference type="GO" id="GO:0052856">
    <property type="term" value="F:NAD(P)HX epimerase activity"/>
    <property type="evidence" value="ECO:0007669"/>
    <property type="project" value="UniProtKB-UniRule"/>
</dbReference>
<comment type="catalytic activity">
    <reaction evidence="2 18 19">
        <text>(6R)-NADPHX = (6S)-NADPHX</text>
        <dbReference type="Rhea" id="RHEA:32227"/>
        <dbReference type="ChEBI" id="CHEBI:64076"/>
        <dbReference type="ChEBI" id="CHEBI:64077"/>
        <dbReference type="EC" id="5.1.99.6"/>
    </reaction>
</comment>
<comment type="subunit">
    <text evidence="17">Homotetramer.</text>
</comment>
<evidence type="ECO:0000256" key="10">
    <source>
        <dbReference type="ARBA" id="ARBA00023027"/>
    </source>
</evidence>
<evidence type="ECO:0000256" key="2">
    <source>
        <dbReference type="ARBA" id="ARBA00000909"/>
    </source>
</evidence>
<feature type="binding site" evidence="18">
    <location>
        <begin position="127"/>
        <end position="133"/>
    </location>
    <ligand>
        <name>(6S)-NADPHX</name>
        <dbReference type="ChEBI" id="CHEBI:64076"/>
    </ligand>
</feature>
<comment type="caution">
    <text evidence="18">Lacks conserved residue(s) required for the propagation of feature annotation.</text>
</comment>
<evidence type="ECO:0000256" key="11">
    <source>
        <dbReference type="ARBA" id="ARBA00023235"/>
    </source>
</evidence>
<evidence type="ECO:0000256" key="4">
    <source>
        <dbReference type="ARBA" id="ARBA00009524"/>
    </source>
</evidence>
<organism evidence="22 23">
    <name type="scientific">Sphingobacterium zhuxiongii</name>
    <dbReference type="NCBI Taxonomy" id="2662364"/>
    <lineage>
        <taxon>Bacteria</taxon>
        <taxon>Pseudomonadati</taxon>
        <taxon>Bacteroidota</taxon>
        <taxon>Sphingobacteriia</taxon>
        <taxon>Sphingobacteriales</taxon>
        <taxon>Sphingobacteriaceae</taxon>
        <taxon>Sphingobacterium</taxon>
    </lineage>
</organism>
<dbReference type="PROSITE" id="PS51385">
    <property type="entry name" value="YJEF_N"/>
    <property type="match status" value="1"/>
</dbReference>
<feature type="binding site" evidence="17">
    <location>
        <position position="440"/>
    </location>
    <ligand>
        <name>(6S)-NADPHX</name>
        <dbReference type="ChEBI" id="CHEBI:64076"/>
    </ligand>
</feature>
<comment type="catalytic activity">
    <reaction evidence="15 17 19">
        <text>(6S)-NADHX + ADP = AMP + phosphate + NADH + H(+)</text>
        <dbReference type="Rhea" id="RHEA:32223"/>
        <dbReference type="ChEBI" id="CHEBI:15378"/>
        <dbReference type="ChEBI" id="CHEBI:43474"/>
        <dbReference type="ChEBI" id="CHEBI:57945"/>
        <dbReference type="ChEBI" id="CHEBI:64074"/>
        <dbReference type="ChEBI" id="CHEBI:456215"/>
        <dbReference type="ChEBI" id="CHEBI:456216"/>
        <dbReference type="EC" id="4.2.1.136"/>
    </reaction>
</comment>
<keyword evidence="7 17" id="KW-0067">ATP-binding</keyword>
<proteinExistence type="inferred from homology"/>
<comment type="function">
    <text evidence="17">Catalyzes the dehydration of the S-form of NAD(P)HX at the expense of ADP, which is converted to AMP. Together with NAD(P)HX epimerase, which catalyzes the epimerization of the S- and R-forms, the enzyme allows the repair of both epimers of NAD(P)HX, a damaged form of NAD(P)H that is a result of enzymatic or heat-dependent hydration.</text>
</comment>
<dbReference type="GO" id="GO:0046496">
    <property type="term" value="P:nicotinamide nucleotide metabolic process"/>
    <property type="evidence" value="ECO:0007669"/>
    <property type="project" value="UniProtKB-UniRule"/>
</dbReference>
<protein>
    <recommendedName>
        <fullName evidence="19">Bifunctional NAD(P)H-hydrate repair enzyme</fullName>
    </recommendedName>
    <alternativeName>
        <fullName evidence="19">Nicotinamide nucleotide repair protein</fullName>
    </alternativeName>
    <domain>
        <recommendedName>
            <fullName evidence="19">ADP-dependent (S)-NAD(P)H-hydrate dehydratase</fullName>
            <ecNumber evidence="19">4.2.1.136</ecNumber>
        </recommendedName>
        <alternativeName>
            <fullName evidence="19">ADP-dependent NAD(P)HX dehydratase</fullName>
        </alternativeName>
    </domain>
    <domain>
        <recommendedName>
            <fullName evidence="19">NAD(P)H-hydrate epimerase</fullName>
            <ecNumber evidence="19">5.1.99.6</ecNumber>
        </recommendedName>
    </domain>
</protein>
<gene>
    <name evidence="17" type="primary">nnrD</name>
    <name evidence="18" type="synonym">nnrE</name>
    <name evidence="22" type="ORF">GFH32_05620</name>
</gene>
<evidence type="ECO:0000256" key="16">
    <source>
        <dbReference type="ARBA" id="ARBA00049209"/>
    </source>
</evidence>
<comment type="similarity">
    <text evidence="18">Belongs to the NnrE/AIBP family.</text>
</comment>
<dbReference type="InterPro" id="IPR017953">
    <property type="entry name" value="Carbohydrate_kinase_pred_CS"/>
</dbReference>
<comment type="similarity">
    <text evidence="3 19">In the N-terminal section; belongs to the NnrE/AIBP family.</text>
</comment>
<dbReference type="PROSITE" id="PS51383">
    <property type="entry name" value="YJEF_C_3"/>
    <property type="match status" value="1"/>
</dbReference>